<dbReference type="GO" id="GO:0016874">
    <property type="term" value="F:ligase activity"/>
    <property type="evidence" value="ECO:0007669"/>
    <property type="project" value="UniProtKB-KW"/>
</dbReference>
<dbReference type="InterPro" id="IPR050580">
    <property type="entry name" value="2H_phosphoesterase_YjcG-like"/>
</dbReference>
<keyword evidence="2" id="KW-1185">Reference proteome</keyword>
<dbReference type="EMBL" id="VDUZ01000027">
    <property type="protein sequence ID" value="TXL73204.1"/>
    <property type="molecule type" value="Genomic_DNA"/>
</dbReference>
<dbReference type="Gene3D" id="3.90.1140.10">
    <property type="entry name" value="Cyclic phosphodiesterase"/>
    <property type="match status" value="1"/>
</dbReference>
<evidence type="ECO:0000313" key="1">
    <source>
        <dbReference type="EMBL" id="TXL73204.1"/>
    </source>
</evidence>
<reference evidence="1 2" key="1">
    <citation type="submission" date="2019-06" db="EMBL/GenBank/DDBJ databases">
        <title>New taxonomy in bacterial strain CC-CFT640, isolated from vineyard.</title>
        <authorList>
            <person name="Lin S.-Y."/>
            <person name="Tsai C.-F."/>
            <person name="Young C.-C."/>
        </authorList>
    </citation>
    <scope>NUCLEOTIDE SEQUENCE [LARGE SCALE GENOMIC DNA]</scope>
    <source>
        <strain evidence="1 2">CC-CFT640</strain>
    </source>
</reference>
<dbReference type="PANTHER" id="PTHR40037">
    <property type="entry name" value="PHOSPHOESTERASE YJCG-RELATED"/>
    <property type="match status" value="1"/>
</dbReference>
<dbReference type="RefSeq" id="WP_147849223.1">
    <property type="nucleotide sequence ID" value="NZ_VDUZ01000027.1"/>
</dbReference>
<dbReference type="SUPFAM" id="SSF55144">
    <property type="entry name" value="LigT-like"/>
    <property type="match status" value="1"/>
</dbReference>
<dbReference type="Pfam" id="PF13563">
    <property type="entry name" value="2_5_RNA_ligase2"/>
    <property type="match status" value="1"/>
</dbReference>
<sequence length="185" mass="19795">MSPRLYVVGFPELAPADAQLLQQLRARYHPTQADRIGPHVTFAFALPPEAEDALAAQVDAVAATTAPIAFTLRKVTPVADAASGRAYITLVPHRGHLAMIDLHRRLHDGPLERYREPAIRFEPHLTVGMFESADESVAGIADRIAAEIRDAGAAEGIAGRIAALTIVVEAAGAVTERRRVALRAG</sequence>
<name>A0A5C8PHP5_9HYPH</name>
<proteinExistence type="predicted"/>
<dbReference type="Proteomes" id="UP000321638">
    <property type="component" value="Unassembled WGS sequence"/>
</dbReference>
<accession>A0A5C8PHP5</accession>
<keyword evidence="1" id="KW-0436">Ligase</keyword>
<dbReference type="InterPro" id="IPR009097">
    <property type="entry name" value="Cyclic_Pdiesterase"/>
</dbReference>
<dbReference type="PANTHER" id="PTHR40037:SF1">
    <property type="entry name" value="PHOSPHOESTERASE SAOUHSC_00951-RELATED"/>
    <property type="match status" value="1"/>
</dbReference>
<organism evidence="1 2">
    <name type="scientific">Vineibacter terrae</name>
    <dbReference type="NCBI Taxonomy" id="2586908"/>
    <lineage>
        <taxon>Bacteria</taxon>
        <taxon>Pseudomonadati</taxon>
        <taxon>Pseudomonadota</taxon>
        <taxon>Alphaproteobacteria</taxon>
        <taxon>Hyphomicrobiales</taxon>
        <taxon>Vineibacter</taxon>
    </lineage>
</organism>
<comment type="caution">
    <text evidence="1">The sequence shown here is derived from an EMBL/GenBank/DDBJ whole genome shotgun (WGS) entry which is preliminary data.</text>
</comment>
<dbReference type="OrthoDB" id="7375622at2"/>
<protein>
    <submittedName>
        <fullName evidence="1">2'-5' RNA ligase family protein</fullName>
    </submittedName>
</protein>
<evidence type="ECO:0000313" key="2">
    <source>
        <dbReference type="Proteomes" id="UP000321638"/>
    </source>
</evidence>
<dbReference type="AlphaFoldDB" id="A0A5C8PHP5"/>
<gene>
    <name evidence="1" type="ORF">FHP25_22550</name>
</gene>